<organism evidence="2 3">
    <name type="scientific">Candidatus Electrothrix aarhusensis</name>
    <dbReference type="NCBI Taxonomy" id="1859131"/>
    <lineage>
        <taxon>Bacteria</taxon>
        <taxon>Pseudomonadati</taxon>
        <taxon>Thermodesulfobacteriota</taxon>
        <taxon>Desulfobulbia</taxon>
        <taxon>Desulfobulbales</taxon>
        <taxon>Desulfobulbaceae</taxon>
        <taxon>Candidatus Electrothrix</taxon>
    </lineage>
</organism>
<evidence type="ECO:0000256" key="1">
    <source>
        <dbReference type="SAM" id="Phobius"/>
    </source>
</evidence>
<keyword evidence="1" id="KW-1133">Transmembrane helix</keyword>
<proteinExistence type="predicted"/>
<evidence type="ECO:0000313" key="2">
    <source>
        <dbReference type="EMBL" id="RWX45421.1"/>
    </source>
</evidence>
<dbReference type="Proteomes" id="UP000287853">
    <property type="component" value="Unassembled WGS sequence"/>
</dbReference>
<name>A0A3S3RQG6_9BACT</name>
<keyword evidence="1" id="KW-0472">Membrane</keyword>
<feature type="transmembrane region" description="Helical" evidence="1">
    <location>
        <begin position="37"/>
        <end position="56"/>
    </location>
</feature>
<feature type="transmembrane region" description="Helical" evidence="1">
    <location>
        <begin position="6"/>
        <end position="25"/>
    </location>
</feature>
<dbReference type="EMBL" id="MTKO01000078">
    <property type="protein sequence ID" value="RWX45421.1"/>
    <property type="molecule type" value="Genomic_DNA"/>
</dbReference>
<accession>A0A3S3RQG6</accession>
<protein>
    <submittedName>
        <fullName evidence="2">Uncharacterized protein</fullName>
    </submittedName>
</protein>
<sequence>MLSQFSSMLVALLLVIAGATLLVMIEMTEKKGIRRIFGYLLFFFLRWLWLFCLPYPH</sequence>
<reference evidence="2 3" key="1">
    <citation type="submission" date="2017-01" db="EMBL/GenBank/DDBJ databases">
        <title>The cable genome- insights into the physiology and evolution of filamentous bacteria capable of sulfide oxidation via long distance electron transfer.</title>
        <authorList>
            <person name="Schreiber L."/>
            <person name="Bjerg J.T."/>
            <person name="Boggild A."/>
            <person name="Van De Vossenberg J."/>
            <person name="Meysman F."/>
            <person name="Nielsen L.P."/>
            <person name="Schramm A."/>
            <person name="Kjeldsen K.U."/>
        </authorList>
    </citation>
    <scope>NUCLEOTIDE SEQUENCE [LARGE SCALE GENOMIC DNA]</scope>
    <source>
        <strain evidence="2">MCF</strain>
    </source>
</reference>
<evidence type="ECO:0000313" key="3">
    <source>
        <dbReference type="Proteomes" id="UP000287853"/>
    </source>
</evidence>
<keyword evidence="1" id="KW-0812">Transmembrane</keyword>
<keyword evidence="3" id="KW-1185">Reference proteome</keyword>
<dbReference type="AlphaFoldDB" id="A0A3S3RQG6"/>
<comment type="caution">
    <text evidence="2">The sequence shown here is derived from an EMBL/GenBank/DDBJ whole genome shotgun (WGS) entry which is preliminary data.</text>
</comment>
<gene>
    <name evidence="2" type="ORF">H206_00927</name>
</gene>